<protein>
    <submittedName>
        <fullName evidence="2">Uncharacterized protein</fullName>
    </submittedName>
</protein>
<dbReference type="AlphaFoldDB" id="A0A421BCA9"/>
<gene>
    <name evidence="2" type="ORF">CLV68_2521</name>
</gene>
<dbReference type="Proteomes" id="UP000282454">
    <property type="component" value="Unassembled WGS sequence"/>
</dbReference>
<evidence type="ECO:0000313" key="2">
    <source>
        <dbReference type="EMBL" id="RLK61971.1"/>
    </source>
</evidence>
<feature type="region of interest" description="Disordered" evidence="1">
    <location>
        <begin position="21"/>
        <end position="47"/>
    </location>
</feature>
<evidence type="ECO:0000256" key="1">
    <source>
        <dbReference type="SAM" id="MobiDB-lite"/>
    </source>
</evidence>
<comment type="caution">
    <text evidence="2">The sequence shown here is derived from an EMBL/GenBank/DDBJ whole genome shotgun (WGS) entry which is preliminary data.</text>
</comment>
<dbReference type="EMBL" id="RCDD01000001">
    <property type="protein sequence ID" value="RLK61971.1"/>
    <property type="molecule type" value="Genomic_DNA"/>
</dbReference>
<reference evidence="2 3" key="1">
    <citation type="submission" date="2018-10" db="EMBL/GenBank/DDBJ databases">
        <title>Genomic Encyclopedia of Archaeal and Bacterial Type Strains, Phase II (KMG-II): from individual species to whole genera.</title>
        <authorList>
            <person name="Goeker M."/>
        </authorList>
    </citation>
    <scope>NUCLEOTIDE SEQUENCE [LARGE SCALE GENOMIC DNA]</scope>
    <source>
        <strain evidence="2 3">DSM 45657</strain>
    </source>
</reference>
<name>A0A421BCA9_9PSEU</name>
<feature type="compositionally biased region" description="Basic residues" evidence="1">
    <location>
        <begin position="36"/>
        <end position="47"/>
    </location>
</feature>
<organism evidence="2 3">
    <name type="scientific">Actinokineospora cianjurensis</name>
    <dbReference type="NCBI Taxonomy" id="585224"/>
    <lineage>
        <taxon>Bacteria</taxon>
        <taxon>Bacillati</taxon>
        <taxon>Actinomycetota</taxon>
        <taxon>Actinomycetes</taxon>
        <taxon>Pseudonocardiales</taxon>
        <taxon>Pseudonocardiaceae</taxon>
        <taxon>Actinokineospora</taxon>
    </lineage>
</organism>
<accession>A0A421BCA9</accession>
<evidence type="ECO:0000313" key="3">
    <source>
        <dbReference type="Proteomes" id="UP000282454"/>
    </source>
</evidence>
<sequence>MNADPPTRLAELEDQVRAAIKEHESTDSALAATRPRPARRTHQGPTT</sequence>
<proteinExistence type="predicted"/>
<keyword evidence="3" id="KW-1185">Reference proteome</keyword>